<dbReference type="InterPro" id="IPR002146">
    <property type="entry name" value="ATP_synth_b/b'su_bac/chlpt"/>
</dbReference>
<keyword evidence="6 13" id="KW-1133">Transmembrane helix</keyword>
<evidence type="ECO:0000256" key="12">
    <source>
        <dbReference type="ARBA" id="ARBA00037847"/>
    </source>
</evidence>
<keyword evidence="3 13" id="KW-0138">CF(0)</keyword>
<sequence length="164" mass="17093">MPQLSQIGEIYASQLFWLAIVFALIYFGIGKAMVPKIERTMEDRSARIAGDIAAAETARDAARASDEAYQAGLEAARAEALRVTASAKAQASAASEAAAKAAAAADEARIATAMQAIDARTGEAMAEIETAVVDSVEAIVTRLSGVQVDRATIERNVKAALTHG</sequence>
<dbReference type="Pfam" id="PF00430">
    <property type="entry name" value="ATP-synt_B"/>
    <property type="match status" value="1"/>
</dbReference>
<dbReference type="PANTHER" id="PTHR33445:SF1">
    <property type="entry name" value="ATP SYNTHASE SUBUNIT B"/>
    <property type="match status" value="1"/>
</dbReference>
<comment type="function">
    <text evidence="11">Component of the F(0) channel, it forms part of the peripheral stalk, linking F(1) to F(0). The b'-subunit is a diverged and duplicated form of b found in plants and photosynthetic bacteria.</text>
</comment>
<keyword evidence="16" id="KW-1185">Reference proteome</keyword>
<evidence type="ECO:0000256" key="8">
    <source>
        <dbReference type="ARBA" id="ARBA00023136"/>
    </source>
</evidence>
<evidence type="ECO:0000256" key="2">
    <source>
        <dbReference type="ARBA" id="ARBA00022448"/>
    </source>
</evidence>
<keyword evidence="9 13" id="KW-0066">ATP synthesis</keyword>
<evidence type="ECO:0000313" key="16">
    <source>
        <dbReference type="Proteomes" id="UP000245890"/>
    </source>
</evidence>
<dbReference type="Proteomes" id="UP000245890">
    <property type="component" value="Unassembled WGS sequence"/>
</dbReference>
<evidence type="ECO:0000313" key="15">
    <source>
        <dbReference type="EMBL" id="PVX29691.1"/>
    </source>
</evidence>
<dbReference type="EMBL" id="QENQ01000001">
    <property type="protein sequence ID" value="PVX29691.1"/>
    <property type="molecule type" value="Genomic_DNA"/>
</dbReference>
<dbReference type="GO" id="GO:0012505">
    <property type="term" value="C:endomembrane system"/>
    <property type="evidence" value="ECO:0007669"/>
    <property type="project" value="UniProtKB-SubCell"/>
</dbReference>
<keyword evidence="4 13" id="KW-0812">Transmembrane</keyword>
<evidence type="ECO:0000256" key="4">
    <source>
        <dbReference type="ARBA" id="ARBA00022692"/>
    </source>
</evidence>
<dbReference type="InterPro" id="IPR050059">
    <property type="entry name" value="ATP_synthase_B_chain"/>
</dbReference>
<comment type="function">
    <text evidence="10 13">F(1)F(0) ATP synthase produces ATP from ADP in the presence of a proton or sodium gradient. F-type ATPases consist of two structural domains, F(1) containing the extramembraneous catalytic core and F(0) containing the membrane proton channel, linked together by a central stalk and a peripheral stalk. During catalysis, ATP synthesis in the catalytic domain of F(1) is coupled via a rotary mechanism of the central stalk subunits to proton translocation.</text>
</comment>
<evidence type="ECO:0000256" key="7">
    <source>
        <dbReference type="ARBA" id="ARBA00023065"/>
    </source>
</evidence>
<organism evidence="15 16">
    <name type="scientific">Sphingomonas pokkalii</name>
    <dbReference type="NCBI Taxonomy" id="2175090"/>
    <lineage>
        <taxon>Bacteria</taxon>
        <taxon>Pseudomonadati</taxon>
        <taxon>Pseudomonadota</taxon>
        <taxon>Alphaproteobacteria</taxon>
        <taxon>Sphingomonadales</taxon>
        <taxon>Sphingomonadaceae</taxon>
        <taxon>Sphingomonas</taxon>
    </lineage>
</organism>
<reference evidence="15 16" key="1">
    <citation type="submission" date="2018-05" db="EMBL/GenBank/DDBJ databases">
        <title>Description of Sphingomonas pokkalii sp nov, isolated from the rhizosphere of saline tolerant pokkali rice and its draft genome analysis.</title>
        <authorList>
            <person name="Menon R."/>
            <person name="Kumari S."/>
            <person name="Rameshkumar N."/>
        </authorList>
    </citation>
    <scope>NUCLEOTIDE SEQUENCE [LARGE SCALE GENOMIC DNA]</scope>
    <source>
        <strain evidence="15 16">L3B27</strain>
    </source>
</reference>
<dbReference type="PANTHER" id="PTHR33445">
    <property type="entry name" value="ATP SYNTHASE SUBUNIT B', CHLOROPLASTIC"/>
    <property type="match status" value="1"/>
</dbReference>
<name>A0A2U0SEF2_9SPHN</name>
<dbReference type="HAMAP" id="MF_01398">
    <property type="entry name" value="ATP_synth_b_bprime"/>
    <property type="match status" value="1"/>
</dbReference>
<feature type="transmembrane region" description="Helical" evidence="13">
    <location>
        <begin position="15"/>
        <end position="34"/>
    </location>
</feature>
<evidence type="ECO:0000256" key="11">
    <source>
        <dbReference type="ARBA" id="ARBA00025614"/>
    </source>
</evidence>
<dbReference type="GO" id="GO:0046933">
    <property type="term" value="F:proton-transporting ATP synthase activity, rotational mechanism"/>
    <property type="evidence" value="ECO:0007669"/>
    <property type="project" value="UniProtKB-UniRule"/>
</dbReference>
<dbReference type="OrthoDB" id="9805716at2"/>
<accession>A0A2U0SEF2</accession>
<dbReference type="RefSeq" id="WP_116469123.1">
    <property type="nucleotide sequence ID" value="NZ_QENQ01000001.1"/>
</dbReference>
<evidence type="ECO:0000256" key="14">
    <source>
        <dbReference type="RuleBase" id="RU003848"/>
    </source>
</evidence>
<keyword evidence="8 13" id="KW-0472">Membrane</keyword>
<dbReference type="GO" id="GO:0045259">
    <property type="term" value="C:proton-transporting ATP synthase complex"/>
    <property type="evidence" value="ECO:0007669"/>
    <property type="project" value="UniProtKB-KW"/>
</dbReference>
<gene>
    <name evidence="13" type="primary">atpF</name>
    <name evidence="15" type="ORF">DD559_10475</name>
</gene>
<dbReference type="AlphaFoldDB" id="A0A2U0SEF2"/>
<evidence type="ECO:0000256" key="3">
    <source>
        <dbReference type="ARBA" id="ARBA00022547"/>
    </source>
</evidence>
<evidence type="ECO:0000256" key="9">
    <source>
        <dbReference type="ARBA" id="ARBA00023310"/>
    </source>
</evidence>
<comment type="subunit">
    <text evidence="13">F-type ATPases have 2 components, F(1) - the catalytic core - and F(0) - the membrane proton channel. F(1) has five subunits: alpha(3), beta(3), gamma(1), delta(1), epsilon(1). F(0) has three main subunits: a(1), b(2) and c(10-14). The alpha and beta chains form an alternating ring which encloses part of the gamma chain. F(1) is attached to F(0) by a central stalk formed by the gamma and epsilon chains, while a peripheral stalk is formed by the delta and b chains.</text>
</comment>
<protein>
    <recommendedName>
        <fullName evidence="13">ATP synthase subunit b</fullName>
    </recommendedName>
    <alternativeName>
        <fullName evidence="13">ATP synthase F(0) sector subunit b</fullName>
    </alternativeName>
    <alternativeName>
        <fullName evidence="13">ATPase subunit I</fullName>
    </alternativeName>
    <alternativeName>
        <fullName evidence="13">F-type ATPase subunit b</fullName>
        <shortName evidence="13">F-ATPase subunit b</shortName>
    </alternativeName>
</protein>
<comment type="subcellular location">
    <subcellularLocation>
        <location evidence="13">Cell membrane</location>
        <topology evidence="13">Single-pass membrane protein</topology>
    </subcellularLocation>
    <subcellularLocation>
        <location evidence="12">Endomembrane system</location>
        <topology evidence="12">Single-pass membrane protein</topology>
    </subcellularLocation>
</comment>
<evidence type="ECO:0000256" key="6">
    <source>
        <dbReference type="ARBA" id="ARBA00022989"/>
    </source>
</evidence>
<keyword evidence="5 13" id="KW-0375">Hydrogen ion transport</keyword>
<dbReference type="GO" id="GO:0005886">
    <property type="term" value="C:plasma membrane"/>
    <property type="evidence" value="ECO:0007669"/>
    <property type="project" value="UniProtKB-SubCell"/>
</dbReference>
<comment type="caution">
    <text evidence="15">The sequence shown here is derived from an EMBL/GenBank/DDBJ whole genome shotgun (WGS) entry which is preliminary data.</text>
</comment>
<proteinExistence type="inferred from homology"/>
<keyword evidence="7 13" id="KW-0406">Ion transport</keyword>
<evidence type="ECO:0000256" key="5">
    <source>
        <dbReference type="ARBA" id="ARBA00022781"/>
    </source>
</evidence>
<comment type="similarity">
    <text evidence="1 13 14">Belongs to the ATPase B chain family.</text>
</comment>
<evidence type="ECO:0000256" key="13">
    <source>
        <dbReference type="HAMAP-Rule" id="MF_01398"/>
    </source>
</evidence>
<keyword evidence="2 13" id="KW-0813">Transport</keyword>
<keyword evidence="13" id="KW-1003">Cell membrane</keyword>
<dbReference type="GO" id="GO:0046961">
    <property type="term" value="F:proton-transporting ATPase activity, rotational mechanism"/>
    <property type="evidence" value="ECO:0007669"/>
    <property type="project" value="TreeGrafter"/>
</dbReference>
<evidence type="ECO:0000256" key="1">
    <source>
        <dbReference type="ARBA" id="ARBA00005513"/>
    </source>
</evidence>
<evidence type="ECO:0000256" key="10">
    <source>
        <dbReference type="ARBA" id="ARBA00025198"/>
    </source>
</evidence>